<dbReference type="RefSeq" id="WP_147742574.1">
    <property type="nucleotide sequence ID" value="NZ_VRUR01000001.1"/>
</dbReference>
<sequence length="104" mass="11860">MVLIHIICDSQKQAADIVDFLIDEKLMLNPLVSSKLLHKQLKNGQKKSFKQTIVMGTTKALLFNKINQNIKGKFPNNTPLVYAMPIIYMDEAQSEDLRLSTERV</sequence>
<protein>
    <submittedName>
        <fullName evidence="1">Uncharacterized protein</fullName>
    </submittedName>
</protein>
<dbReference type="Proteomes" id="UP000321456">
    <property type="component" value="Unassembled WGS sequence"/>
</dbReference>
<dbReference type="AlphaFoldDB" id="A0A5C8VA21"/>
<reference evidence="1 2" key="1">
    <citation type="submission" date="2019-08" db="EMBL/GenBank/DDBJ databases">
        <title>Professor.</title>
        <authorList>
            <person name="Park J.S."/>
        </authorList>
    </citation>
    <scope>NUCLEOTIDE SEQUENCE [LARGE SCALE GENOMIC DNA]</scope>
    <source>
        <strain evidence="1 2">176CP5-101</strain>
    </source>
</reference>
<dbReference type="EMBL" id="VRUR01000001">
    <property type="protein sequence ID" value="TXN38050.1"/>
    <property type="molecule type" value="Genomic_DNA"/>
</dbReference>
<proteinExistence type="predicted"/>
<name>A0A5C8VA21_9FLAO</name>
<gene>
    <name evidence="1" type="ORF">FVB32_07085</name>
</gene>
<evidence type="ECO:0000313" key="1">
    <source>
        <dbReference type="EMBL" id="TXN38050.1"/>
    </source>
</evidence>
<comment type="caution">
    <text evidence="1">The sequence shown here is derived from an EMBL/GenBank/DDBJ whole genome shotgun (WGS) entry which is preliminary data.</text>
</comment>
<evidence type="ECO:0000313" key="2">
    <source>
        <dbReference type="Proteomes" id="UP000321456"/>
    </source>
</evidence>
<accession>A0A5C8VA21</accession>
<keyword evidence="2" id="KW-1185">Reference proteome</keyword>
<organism evidence="1 2">
    <name type="scientific">Flagellimonas hymeniacidonis</name>
    <dbReference type="NCBI Taxonomy" id="2603628"/>
    <lineage>
        <taxon>Bacteria</taxon>
        <taxon>Pseudomonadati</taxon>
        <taxon>Bacteroidota</taxon>
        <taxon>Flavobacteriia</taxon>
        <taxon>Flavobacteriales</taxon>
        <taxon>Flavobacteriaceae</taxon>
        <taxon>Flagellimonas</taxon>
    </lineage>
</organism>